<gene>
    <name evidence="3" type="ORF">EYS09_05035</name>
</gene>
<keyword evidence="4" id="KW-1185">Reference proteome</keyword>
<dbReference type="GO" id="GO:0003824">
    <property type="term" value="F:catalytic activity"/>
    <property type="evidence" value="ECO:0007669"/>
    <property type="project" value="InterPro"/>
</dbReference>
<feature type="compositionally biased region" description="Low complexity" evidence="1">
    <location>
        <begin position="144"/>
        <end position="154"/>
    </location>
</feature>
<sequence>MQWHHHPRSARSARCRSPCSGKGTIAPSDQALRQAAQPTCCHHVGAILAKGSRVLVRSTNRYRNAPSIDFRYATFHADEILMRRVHLRRGSVIYVARIDKASAPQMIRPCPRCQQVLAVRGIDRAHYTTRAGPVPSSLPPPVSGPHGPSTAPGR</sequence>
<reference evidence="3 4" key="1">
    <citation type="submission" date="2019-02" db="EMBL/GenBank/DDBJ databases">
        <title>Draft Genome Sequence of Streptomyces sp. AM-2504, identified by 16S rRNA comparative analysis as a Streptomyces Kasugaensis strain.</title>
        <authorList>
            <person name="Napolioni V."/>
            <person name="Giuliodori A.M."/>
            <person name="Spurio R."/>
            <person name="Fabbretti A."/>
        </authorList>
    </citation>
    <scope>NUCLEOTIDE SEQUENCE [LARGE SCALE GENOMIC DNA]</scope>
    <source>
        <strain evidence="3 4">AM-2504</strain>
    </source>
</reference>
<evidence type="ECO:0000313" key="3">
    <source>
        <dbReference type="EMBL" id="TBO60739.1"/>
    </source>
</evidence>
<dbReference type="InterPro" id="IPR016193">
    <property type="entry name" value="Cytidine_deaminase-like"/>
</dbReference>
<accession>A0A4Q9I1F3</accession>
<feature type="region of interest" description="Disordered" evidence="1">
    <location>
        <begin position="129"/>
        <end position="154"/>
    </location>
</feature>
<proteinExistence type="predicted"/>
<feature type="compositionally biased region" description="Basic residues" evidence="1">
    <location>
        <begin position="1"/>
        <end position="14"/>
    </location>
</feature>
<organism evidence="3 4">
    <name type="scientific">Streptomyces kasugaensis</name>
    <dbReference type="NCBI Taxonomy" id="1946"/>
    <lineage>
        <taxon>Bacteria</taxon>
        <taxon>Bacillati</taxon>
        <taxon>Actinomycetota</taxon>
        <taxon>Actinomycetes</taxon>
        <taxon>Kitasatosporales</taxon>
        <taxon>Streptomycetaceae</taxon>
        <taxon>Streptomyces</taxon>
    </lineage>
</organism>
<feature type="domain" description="CMP/dCMP-type deaminase" evidence="2">
    <location>
        <begin position="33"/>
        <end position="127"/>
    </location>
</feature>
<comment type="caution">
    <text evidence="3">The sequence shown here is derived from an EMBL/GenBank/DDBJ whole genome shotgun (WGS) entry which is preliminary data.</text>
</comment>
<dbReference type="AlphaFoldDB" id="A0A4Q9I1F3"/>
<dbReference type="Pfam" id="PF00383">
    <property type="entry name" value="dCMP_cyt_deam_1"/>
    <property type="match status" value="1"/>
</dbReference>
<dbReference type="OrthoDB" id="4234662at2"/>
<dbReference type="Gene3D" id="3.40.140.10">
    <property type="entry name" value="Cytidine Deaminase, domain 2"/>
    <property type="match status" value="1"/>
</dbReference>
<name>A0A4Q9I1F3_STRKA</name>
<protein>
    <recommendedName>
        <fullName evidence="2">CMP/dCMP-type deaminase domain-containing protein</fullName>
    </recommendedName>
</protein>
<evidence type="ECO:0000256" key="1">
    <source>
        <dbReference type="SAM" id="MobiDB-lite"/>
    </source>
</evidence>
<dbReference type="SUPFAM" id="SSF53927">
    <property type="entry name" value="Cytidine deaminase-like"/>
    <property type="match status" value="1"/>
</dbReference>
<dbReference type="InterPro" id="IPR002125">
    <property type="entry name" value="CMP_dCMP_dom"/>
</dbReference>
<dbReference type="EMBL" id="SIXH01000027">
    <property type="protein sequence ID" value="TBO60739.1"/>
    <property type="molecule type" value="Genomic_DNA"/>
</dbReference>
<dbReference type="Proteomes" id="UP000292452">
    <property type="component" value="Unassembled WGS sequence"/>
</dbReference>
<evidence type="ECO:0000313" key="4">
    <source>
        <dbReference type="Proteomes" id="UP000292452"/>
    </source>
</evidence>
<feature type="region of interest" description="Disordered" evidence="1">
    <location>
        <begin position="1"/>
        <end position="21"/>
    </location>
</feature>
<evidence type="ECO:0000259" key="2">
    <source>
        <dbReference type="Pfam" id="PF00383"/>
    </source>
</evidence>